<keyword evidence="2" id="KW-1185">Reference proteome</keyword>
<reference evidence="1 2" key="1">
    <citation type="journal article" date="2013" name="Nat. Genet.">
        <title>The high-quality draft genome of peach (Prunus persica) identifies unique patterns of genetic diversity, domestication and genome evolution.</title>
        <authorList>
            <consortium name="International Peach Genome Initiative"/>
            <person name="Verde I."/>
            <person name="Abbott A.G."/>
            <person name="Scalabrin S."/>
            <person name="Jung S."/>
            <person name="Shu S."/>
            <person name="Marroni F."/>
            <person name="Zhebentyayeva T."/>
            <person name="Dettori M.T."/>
            <person name="Grimwood J."/>
            <person name="Cattonaro F."/>
            <person name="Zuccolo A."/>
            <person name="Rossini L."/>
            <person name="Jenkins J."/>
            <person name="Vendramin E."/>
            <person name="Meisel L.A."/>
            <person name="Decroocq V."/>
            <person name="Sosinski B."/>
            <person name="Prochnik S."/>
            <person name="Mitros T."/>
            <person name="Policriti A."/>
            <person name="Cipriani G."/>
            <person name="Dondini L."/>
            <person name="Ficklin S."/>
            <person name="Goodstein D.M."/>
            <person name="Xuan P."/>
            <person name="Del Fabbro C."/>
            <person name="Aramini V."/>
            <person name="Copetti D."/>
            <person name="Gonzalez S."/>
            <person name="Horner D.S."/>
            <person name="Falchi R."/>
            <person name="Lucas S."/>
            <person name="Mica E."/>
            <person name="Maldonado J."/>
            <person name="Lazzari B."/>
            <person name="Bielenberg D."/>
            <person name="Pirona R."/>
            <person name="Miculan M."/>
            <person name="Barakat A."/>
            <person name="Testolin R."/>
            <person name="Stella A."/>
            <person name="Tartarini S."/>
            <person name="Tonutti P."/>
            <person name="Arus P."/>
            <person name="Orellana A."/>
            <person name="Wells C."/>
            <person name="Main D."/>
            <person name="Vizzotto G."/>
            <person name="Silva H."/>
            <person name="Salamini F."/>
            <person name="Schmutz J."/>
            <person name="Morgante M."/>
            <person name="Rokhsar D.S."/>
        </authorList>
    </citation>
    <scope>NUCLEOTIDE SEQUENCE [LARGE SCALE GENOMIC DNA]</scope>
    <source>
        <strain evidence="2">cv. Nemared</strain>
    </source>
</reference>
<dbReference type="AlphaFoldDB" id="A0A251PQX7"/>
<dbReference type="STRING" id="3760.A0A251PQX7"/>
<evidence type="ECO:0000313" key="2">
    <source>
        <dbReference type="Proteomes" id="UP000006882"/>
    </source>
</evidence>
<accession>A0A251PQX7</accession>
<gene>
    <name evidence="1" type="ORF">PRUPE_4G254400</name>
</gene>
<organism evidence="1 2">
    <name type="scientific">Prunus persica</name>
    <name type="common">Peach</name>
    <name type="synonym">Amygdalus persica</name>
    <dbReference type="NCBI Taxonomy" id="3760"/>
    <lineage>
        <taxon>Eukaryota</taxon>
        <taxon>Viridiplantae</taxon>
        <taxon>Streptophyta</taxon>
        <taxon>Embryophyta</taxon>
        <taxon>Tracheophyta</taxon>
        <taxon>Spermatophyta</taxon>
        <taxon>Magnoliopsida</taxon>
        <taxon>eudicotyledons</taxon>
        <taxon>Gunneridae</taxon>
        <taxon>Pentapetalae</taxon>
        <taxon>rosids</taxon>
        <taxon>fabids</taxon>
        <taxon>Rosales</taxon>
        <taxon>Rosaceae</taxon>
        <taxon>Amygdaloideae</taxon>
        <taxon>Amygdaleae</taxon>
        <taxon>Prunus</taxon>
    </lineage>
</organism>
<sequence>MLSDGKELEMGGCNALIVESLMPYDQEFYLSIVFERLGSTVSLSSVEVLKLTKGVGEKRN</sequence>
<name>A0A251PQX7_PRUPE</name>
<dbReference type="Proteomes" id="UP000006882">
    <property type="component" value="Chromosome G4"/>
</dbReference>
<proteinExistence type="predicted"/>
<evidence type="ECO:0000313" key="1">
    <source>
        <dbReference type="EMBL" id="ONI13957.1"/>
    </source>
</evidence>
<dbReference type="Gramene" id="ONI13957">
    <property type="protein sequence ID" value="ONI13957"/>
    <property type="gene ID" value="PRUPE_4G254400"/>
</dbReference>
<protein>
    <submittedName>
        <fullName evidence="1">Uncharacterized protein</fullName>
    </submittedName>
</protein>
<dbReference type="EMBL" id="CM007654">
    <property type="protein sequence ID" value="ONI13957.1"/>
    <property type="molecule type" value="Genomic_DNA"/>
</dbReference>